<dbReference type="Gene3D" id="3.40.50.720">
    <property type="entry name" value="NAD(P)-binding Rossmann-like Domain"/>
    <property type="match status" value="1"/>
</dbReference>
<accession>A0A8S4RUD2</accession>
<dbReference type="PANTHER" id="PTHR11011:SF116">
    <property type="entry name" value="FATTY ACYL-COA REDUCTASE CG5065-RELATED"/>
    <property type="match status" value="1"/>
</dbReference>
<evidence type="ECO:0000256" key="2">
    <source>
        <dbReference type="ARBA" id="ARBA00022516"/>
    </source>
</evidence>
<keyword evidence="8" id="KW-1185">Reference proteome</keyword>
<evidence type="ECO:0000259" key="6">
    <source>
        <dbReference type="Pfam" id="PF07993"/>
    </source>
</evidence>
<evidence type="ECO:0000256" key="3">
    <source>
        <dbReference type="ARBA" id="ARBA00023098"/>
    </source>
</evidence>
<dbReference type="EMBL" id="CAKXAJ010025582">
    <property type="protein sequence ID" value="CAH2241561.1"/>
    <property type="molecule type" value="Genomic_DNA"/>
</dbReference>
<dbReference type="GO" id="GO:0005777">
    <property type="term" value="C:peroxisome"/>
    <property type="evidence" value="ECO:0007669"/>
    <property type="project" value="TreeGrafter"/>
</dbReference>
<dbReference type="SUPFAM" id="SSF51735">
    <property type="entry name" value="NAD(P)-binding Rossmann-fold domains"/>
    <property type="match status" value="1"/>
</dbReference>
<dbReference type="Pfam" id="PF03015">
    <property type="entry name" value="Sterile"/>
    <property type="match status" value="1"/>
</dbReference>
<organism evidence="7 8">
    <name type="scientific">Pararge aegeria aegeria</name>
    <dbReference type="NCBI Taxonomy" id="348720"/>
    <lineage>
        <taxon>Eukaryota</taxon>
        <taxon>Metazoa</taxon>
        <taxon>Ecdysozoa</taxon>
        <taxon>Arthropoda</taxon>
        <taxon>Hexapoda</taxon>
        <taxon>Insecta</taxon>
        <taxon>Pterygota</taxon>
        <taxon>Neoptera</taxon>
        <taxon>Endopterygota</taxon>
        <taxon>Lepidoptera</taxon>
        <taxon>Glossata</taxon>
        <taxon>Ditrysia</taxon>
        <taxon>Papilionoidea</taxon>
        <taxon>Nymphalidae</taxon>
        <taxon>Satyrinae</taxon>
        <taxon>Satyrini</taxon>
        <taxon>Parargina</taxon>
        <taxon>Pararge</taxon>
    </lineage>
</organism>
<dbReference type="GO" id="GO:0102965">
    <property type="term" value="F:alcohol-forming long-chain fatty acyl-CoA reductase activity"/>
    <property type="evidence" value="ECO:0007669"/>
    <property type="project" value="UniProtKB-EC"/>
</dbReference>
<reference evidence="7" key="1">
    <citation type="submission" date="2022-03" db="EMBL/GenBank/DDBJ databases">
        <authorList>
            <person name="Lindestad O."/>
        </authorList>
    </citation>
    <scope>NUCLEOTIDE SEQUENCE</scope>
</reference>
<feature type="domain" description="Fatty acyl-CoA reductase C-terminal" evidence="5">
    <location>
        <begin position="371"/>
        <end position="462"/>
    </location>
</feature>
<evidence type="ECO:0000256" key="1">
    <source>
        <dbReference type="ARBA" id="ARBA00005928"/>
    </source>
</evidence>
<protein>
    <recommendedName>
        <fullName evidence="4">Fatty acyl-CoA reductase</fullName>
        <ecNumber evidence="4">1.2.1.84</ecNumber>
    </recommendedName>
</protein>
<dbReference type="AlphaFoldDB" id="A0A8S4RUD2"/>
<comment type="similarity">
    <text evidence="1 4">Belongs to the fatty acyl-CoA reductase family.</text>
</comment>
<dbReference type="InterPro" id="IPR013120">
    <property type="entry name" value="FAR_NAD-bd"/>
</dbReference>
<sequence length="466" mass="53435">MRITENSNPIIEPYIPVADFYVGKSIFITGGTGFLGKVLTEKLLYSCPDIGNIYLLVRDKKNVSAQERAKGYFDTQWIKQMLREKPSPINVATLRRACKEYLLQRPCDHQPKALLFDRLNKERPENLRKIKFISGDLTQANLGLSSKTLKTLLEEISVVFHLAATIKFNEPLSIAMKINVEGTNEVLKLCQNMKRIQVFVYMSTIFSNTNHERTMIEEKLYPVPMPLDEVYSMIQDGDENDVFSPELLVTPAIEEPVKGWITNWMGSTPVLYLLGKGWCRCVTGRGENILEIIPIDYVVNLTVAATARYTRSDEIPIYHSCTSSSNPLTLKETGEFFTKECRRQGFHDLPLSGVLFTTSPLVLAIMRFIFEVVPAYIADFLLLIMRKPVRYVDLQKKVAIAASATEYFRTKIWLMKAKRTEALFNSLNSKDQSIFPFNPSSINWEQYMAIYLHGIRKFLLKEKNYE</sequence>
<dbReference type="GO" id="GO:0035336">
    <property type="term" value="P:long-chain fatty-acyl-CoA metabolic process"/>
    <property type="evidence" value="ECO:0007669"/>
    <property type="project" value="TreeGrafter"/>
</dbReference>
<comment type="function">
    <text evidence="4">Catalyzes the reduction of fatty acyl-CoA to fatty alcohols.</text>
</comment>
<name>A0A8S4RUD2_9NEOP</name>
<evidence type="ECO:0000256" key="4">
    <source>
        <dbReference type="RuleBase" id="RU363097"/>
    </source>
</evidence>
<evidence type="ECO:0000313" key="7">
    <source>
        <dbReference type="EMBL" id="CAH2241561.1"/>
    </source>
</evidence>
<gene>
    <name evidence="7" type="primary">jg3897</name>
    <name evidence="7" type="ORF">PAEG_LOCUS17988</name>
</gene>
<dbReference type="InterPro" id="IPR033640">
    <property type="entry name" value="FAR_C"/>
</dbReference>
<dbReference type="CDD" id="cd09071">
    <property type="entry name" value="FAR_C"/>
    <property type="match status" value="1"/>
</dbReference>
<evidence type="ECO:0000313" key="8">
    <source>
        <dbReference type="Proteomes" id="UP000838756"/>
    </source>
</evidence>
<feature type="domain" description="Thioester reductase (TE)" evidence="6">
    <location>
        <begin position="71"/>
        <end position="231"/>
    </location>
</feature>
<proteinExistence type="inferred from homology"/>
<evidence type="ECO:0000259" key="5">
    <source>
        <dbReference type="Pfam" id="PF03015"/>
    </source>
</evidence>
<dbReference type="EC" id="1.2.1.84" evidence="4"/>
<dbReference type="InterPro" id="IPR026055">
    <property type="entry name" value="FAR"/>
</dbReference>
<dbReference type="Proteomes" id="UP000838756">
    <property type="component" value="Unassembled WGS sequence"/>
</dbReference>
<dbReference type="GO" id="GO:0080019">
    <property type="term" value="F:alcohol-forming very long-chain fatty acyl-CoA reductase activity"/>
    <property type="evidence" value="ECO:0007669"/>
    <property type="project" value="InterPro"/>
</dbReference>
<keyword evidence="4" id="KW-0560">Oxidoreductase</keyword>
<dbReference type="CDD" id="cd05236">
    <property type="entry name" value="FAR-N_SDR_e"/>
    <property type="match status" value="1"/>
</dbReference>
<comment type="caution">
    <text evidence="7">The sequence shown here is derived from an EMBL/GenBank/DDBJ whole genome shotgun (WGS) entry which is preliminary data.</text>
</comment>
<dbReference type="Pfam" id="PF07993">
    <property type="entry name" value="NAD_binding_4"/>
    <property type="match status" value="1"/>
</dbReference>
<comment type="catalytic activity">
    <reaction evidence="4">
        <text>a long-chain fatty acyl-CoA + 2 NADPH + 2 H(+) = a long-chain primary fatty alcohol + 2 NADP(+) + CoA</text>
        <dbReference type="Rhea" id="RHEA:52716"/>
        <dbReference type="ChEBI" id="CHEBI:15378"/>
        <dbReference type="ChEBI" id="CHEBI:57287"/>
        <dbReference type="ChEBI" id="CHEBI:57783"/>
        <dbReference type="ChEBI" id="CHEBI:58349"/>
        <dbReference type="ChEBI" id="CHEBI:77396"/>
        <dbReference type="ChEBI" id="CHEBI:83139"/>
        <dbReference type="EC" id="1.2.1.84"/>
    </reaction>
</comment>
<dbReference type="OrthoDB" id="429813at2759"/>
<keyword evidence="2 4" id="KW-0444">Lipid biosynthesis</keyword>
<keyword evidence="3 4" id="KW-0443">Lipid metabolism</keyword>
<dbReference type="PANTHER" id="PTHR11011">
    <property type="entry name" value="MALE STERILITY PROTEIN 2-RELATED"/>
    <property type="match status" value="1"/>
</dbReference>
<dbReference type="InterPro" id="IPR036291">
    <property type="entry name" value="NAD(P)-bd_dom_sf"/>
</dbReference>
<keyword evidence="4" id="KW-0521">NADP</keyword>